<keyword evidence="2" id="KW-1185">Reference proteome</keyword>
<dbReference type="EMBL" id="CAJVPW010007412">
    <property type="protein sequence ID" value="CAG8580511.1"/>
    <property type="molecule type" value="Genomic_DNA"/>
</dbReference>
<evidence type="ECO:0000313" key="1">
    <source>
        <dbReference type="EMBL" id="CAG8580511.1"/>
    </source>
</evidence>
<proteinExistence type="predicted"/>
<comment type="caution">
    <text evidence="1">The sequence shown here is derived from an EMBL/GenBank/DDBJ whole genome shotgun (WGS) entry which is preliminary data.</text>
</comment>
<name>A0ACA9MDM4_9GLOM</name>
<sequence length="74" mass="8127">MTKRWYHGSSDGTIRTHHTFIVNTNSNITSTFTLTSSSSTSVISPQPFDNNTDTIAKNAVGQRNVIAKIKEATQ</sequence>
<evidence type="ECO:0000313" key="2">
    <source>
        <dbReference type="Proteomes" id="UP000789366"/>
    </source>
</evidence>
<gene>
    <name evidence="1" type="ORF">SPELUC_LOCUS6347</name>
</gene>
<dbReference type="Proteomes" id="UP000789366">
    <property type="component" value="Unassembled WGS sequence"/>
</dbReference>
<protein>
    <submittedName>
        <fullName evidence="1">4268_t:CDS:1</fullName>
    </submittedName>
</protein>
<reference evidence="1" key="1">
    <citation type="submission" date="2021-06" db="EMBL/GenBank/DDBJ databases">
        <authorList>
            <person name="Kallberg Y."/>
            <person name="Tangrot J."/>
            <person name="Rosling A."/>
        </authorList>
    </citation>
    <scope>NUCLEOTIDE SEQUENCE</scope>
    <source>
        <strain evidence="1">28 12/20/2015</strain>
    </source>
</reference>
<organism evidence="1 2">
    <name type="scientific">Cetraspora pellucida</name>
    <dbReference type="NCBI Taxonomy" id="1433469"/>
    <lineage>
        <taxon>Eukaryota</taxon>
        <taxon>Fungi</taxon>
        <taxon>Fungi incertae sedis</taxon>
        <taxon>Mucoromycota</taxon>
        <taxon>Glomeromycotina</taxon>
        <taxon>Glomeromycetes</taxon>
        <taxon>Diversisporales</taxon>
        <taxon>Gigasporaceae</taxon>
        <taxon>Cetraspora</taxon>
    </lineage>
</organism>
<accession>A0ACA9MDM4</accession>